<name>A0AC35U586_9BILA</name>
<proteinExistence type="predicted"/>
<dbReference type="Proteomes" id="UP000095286">
    <property type="component" value="Unplaced"/>
</dbReference>
<evidence type="ECO:0000313" key="1">
    <source>
        <dbReference type="Proteomes" id="UP000095286"/>
    </source>
</evidence>
<sequence length="370" mass="42331">MDNPTFIIYAIAEMILSIFISLSNALVIWVFIQHKCIRTATNTYIFSLAVTDFLAGLIGVPFTVWSVITRSPKQFLPCLSVHLILCTLCTISTFHLLAMALDKYLTICSPLNAFFYFGKSSRHLRTVIMLSLAWVCGFFIGTMPLFDAFGFSDHLKSAFTQLNECSFLYVVDVRYLVFVIFGGTIIIPSIIISFCYVAIYRRIRQDEAQVSCLLRASDRQKRIRNRKKIIRTLIVLVLTYAVCWYPLYLLNTANYLFSFYEPSLEATLFTVWLSHLCCAINPIIYAYGMPGFKQFLRTFIKNRSSSRRNEQVTSIYHNGTTYNRVAFDVVASRSKSLSNKKSPVVTNDINYKRKLSVQEGSAYRLHSVAI</sequence>
<dbReference type="WBParaSite" id="RSKR_0000766650.1">
    <property type="protein sequence ID" value="RSKR_0000766650.1"/>
    <property type="gene ID" value="RSKR_0000766650"/>
</dbReference>
<accession>A0AC35U586</accession>
<evidence type="ECO:0000313" key="2">
    <source>
        <dbReference type="WBParaSite" id="RSKR_0000766650.1"/>
    </source>
</evidence>
<reference evidence="2" key="1">
    <citation type="submission" date="2016-11" db="UniProtKB">
        <authorList>
            <consortium name="WormBaseParasite"/>
        </authorList>
    </citation>
    <scope>IDENTIFICATION</scope>
    <source>
        <strain evidence="2">KR3021</strain>
    </source>
</reference>
<protein>
    <submittedName>
        <fullName evidence="2">G_PROTEIN_RECEP_F1_2 domain-containing protein</fullName>
    </submittedName>
</protein>
<organism evidence="1 2">
    <name type="scientific">Rhabditophanes sp. KR3021</name>
    <dbReference type="NCBI Taxonomy" id="114890"/>
    <lineage>
        <taxon>Eukaryota</taxon>
        <taxon>Metazoa</taxon>
        <taxon>Ecdysozoa</taxon>
        <taxon>Nematoda</taxon>
        <taxon>Chromadorea</taxon>
        <taxon>Rhabditida</taxon>
        <taxon>Tylenchina</taxon>
        <taxon>Panagrolaimomorpha</taxon>
        <taxon>Strongyloidoidea</taxon>
        <taxon>Alloionematidae</taxon>
        <taxon>Rhabditophanes</taxon>
    </lineage>
</organism>